<dbReference type="SUPFAM" id="SSF56235">
    <property type="entry name" value="N-terminal nucleophile aminohydrolases (Ntn hydrolases)"/>
    <property type="match status" value="1"/>
</dbReference>
<comment type="subcellular location">
    <subcellularLocation>
        <location evidence="4">Cytoplasm</location>
    </subcellularLocation>
    <subcellularLocation>
        <location evidence="4">Nucleus</location>
    </subcellularLocation>
</comment>
<dbReference type="GO" id="GO:0019774">
    <property type="term" value="C:proteasome core complex, beta-subunit complex"/>
    <property type="evidence" value="ECO:0007669"/>
    <property type="project" value="UniProtKB-UniRule"/>
</dbReference>
<evidence type="ECO:0000313" key="6">
    <source>
        <dbReference type="Proteomes" id="UP000277580"/>
    </source>
</evidence>
<dbReference type="InterPro" id="IPR001353">
    <property type="entry name" value="Proteasome_sua/b"/>
</dbReference>
<keyword evidence="6" id="KW-1185">Reference proteome</keyword>
<organism evidence="5 6">
    <name type="scientific">Morchella conica CCBAS932</name>
    <dbReference type="NCBI Taxonomy" id="1392247"/>
    <lineage>
        <taxon>Eukaryota</taxon>
        <taxon>Fungi</taxon>
        <taxon>Dikarya</taxon>
        <taxon>Ascomycota</taxon>
        <taxon>Pezizomycotina</taxon>
        <taxon>Pezizomycetes</taxon>
        <taxon>Pezizales</taxon>
        <taxon>Morchellaceae</taxon>
        <taxon>Morchella</taxon>
    </lineage>
</organism>
<evidence type="ECO:0000256" key="4">
    <source>
        <dbReference type="PIRNR" id="PIRNR001213"/>
    </source>
</evidence>
<dbReference type="Pfam" id="PF00227">
    <property type="entry name" value="Proteasome"/>
    <property type="match status" value="1"/>
</dbReference>
<dbReference type="GO" id="GO:0005737">
    <property type="term" value="C:cytoplasm"/>
    <property type="evidence" value="ECO:0007669"/>
    <property type="project" value="UniProtKB-SubCell"/>
</dbReference>
<keyword evidence="3 4" id="KW-0539">Nucleus</keyword>
<dbReference type="InterPro" id="IPR016050">
    <property type="entry name" value="Proteasome_bsu_CS"/>
</dbReference>
<evidence type="ECO:0000313" key="5">
    <source>
        <dbReference type="EMBL" id="RPB10440.1"/>
    </source>
</evidence>
<evidence type="ECO:0000256" key="1">
    <source>
        <dbReference type="ARBA" id="ARBA00022490"/>
    </source>
</evidence>
<dbReference type="STRING" id="1392247.A0A3N4KIU7"/>
<dbReference type="EMBL" id="ML119143">
    <property type="protein sequence ID" value="RPB10440.1"/>
    <property type="molecule type" value="Genomic_DNA"/>
</dbReference>
<dbReference type="InterPro" id="IPR029055">
    <property type="entry name" value="Ntn_hydrolases_N"/>
</dbReference>
<dbReference type="PIRSF" id="PIRSF001213">
    <property type="entry name" value="Psome_endopept_beta"/>
    <property type="match status" value="1"/>
</dbReference>
<dbReference type="OrthoDB" id="10248542at2759"/>
<dbReference type="Proteomes" id="UP000277580">
    <property type="component" value="Unassembled WGS sequence"/>
</dbReference>
<dbReference type="FunFam" id="3.60.20.10:FF:000014">
    <property type="entry name" value="Proteasome subunit beta type-7"/>
    <property type="match status" value="1"/>
</dbReference>
<dbReference type="FunCoup" id="A0A3N4KIU7">
    <property type="interactions" value="1186"/>
</dbReference>
<comment type="function">
    <text evidence="4">Non-catalytic component of the proteasome.</text>
</comment>
<dbReference type="PROSITE" id="PS51476">
    <property type="entry name" value="PROTEASOME_BETA_2"/>
    <property type="match status" value="1"/>
</dbReference>
<evidence type="ECO:0000256" key="2">
    <source>
        <dbReference type="ARBA" id="ARBA00022942"/>
    </source>
</evidence>
<accession>A0A3N4KIU7</accession>
<dbReference type="InParanoid" id="A0A3N4KIU7"/>
<dbReference type="PANTHER" id="PTHR32194">
    <property type="entry name" value="METALLOPROTEASE TLDD"/>
    <property type="match status" value="1"/>
</dbReference>
<dbReference type="PROSITE" id="PS00854">
    <property type="entry name" value="PROTEASOME_BETA_1"/>
    <property type="match status" value="1"/>
</dbReference>
<name>A0A3N4KIU7_9PEZI</name>
<keyword evidence="2 4" id="KW-0647">Proteasome</keyword>
<dbReference type="GO" id="GO:0051603">
    <property type="term" value="P:proteolysis involved in protein catabolic process"/>
    <property type="evidence" value="ECO:0007669"/>
    <property type="project" value="InterPro"/>
</dbReference>
<reference evidence="5 6" key="1">
    <citation type="journal article" date="2018" name="Nat. Ecol. Evol.">
        <title>Pezizomycetes genomes reveal the molecular basis of ectomycorrhizal truffle lifestyle.</title>
        <authorList>
            <person name="Murat C."/>
            <person name="Payen T."/>
            <person name="Noel B."/>
            <person name="Kuo A."/>
            <person name="Morin E."/>
            <person name="Chen J."/>
            <person name="Kohler A."/>
            <person name="Krizsan K."/>
            <person name="Balestrini R."/>
            <person name="Da Silva C."/>
            <person name="Montanini B."/>
            <person name="Hainaut M."/>
            <person name="Levati E."/>
            <person name="Barry K.W."/>
            <person name="Belfiori B."/>
            <person name="Cichocki N."/>
            <person name="Clum A."/>
            <person name="Dockter R.B."/>
            <person name="Fauchery L."/>
            <person name="Guy J."/>
            <person name="Iotti M."/>
            <person name="Le Tacon F."/>
            <person name="Lindquist E.A."/>
            <person name="Lipzen A."/>
            <person name="Malagnac F."/>
            <person name="Mello A."/>
            <person name="Molinier V."/>
            <person name="Miyauchi S."/>
            <person name="Poulain J."/>
            <person name="Riccioni C."/>
            <person name="Rubini A."/>
            <person name="Sitrit Y."/>
            <person name="Splivallo R."/>
            <person name="Traeger S."/>
            <person name="Wang M."/>
            <person name="Zifcakova L."/>
            <person name="Wipf D."/>
            <person name="Zambonelli A."/>
            <person name="Paolocci F."/>
            <person name="Nowrousian M."/>
            <person name="Ottonello S."/>
            <person name="Baldrian P."/>
            <person name="Spatafora J.W."/>
            <person name="Henrissat B."/>
            <person name="Nagy L.G."/>
            <person name="Aury J.M."/>
            <person name="Wincker P."/>
            <person name="Grigoriev I.V."/>
            <person name="Bonfante P."/>
            <person name="Martin F.M."/>
        </authorList>
    </citation>
    <scope>NUCLEOTIDE SEQUENCE [LARGE SCALE GENOMIC DNA]</scope>
    <source>
        <strain evidence="5 6">CCBAS932</strain>
    </source>
</reference>
<dbReference type="Gene3D" id="3.60.20.10">
    <property type="entry name" value="Glutamine Phosphoribosylpyrophosphate, subunit 1, domain 1"/>
    <property type="match status" value="1"/>
</dbReference>
<proteinExistence type="inferred from homology"/>
<dbReference type="GO" id="GO:0005634">
    <property type="term" value="C:nucleus"/>
    <property type="evidence" value="ECO:0007669"/>
    <property type="project" value="UniProtKB-SubCell"/>
</dbReference>
<protein>
    <recommendedName>
        <fullName evidence="4">Proteasome subunit beta</fullName>
    </recommendedName>
</protein>
<keyword evidence="1 4" id="KW-0963">Cytoplasm</keyword>
<evidence type="ECO:0000256" key="3">
    <source>
        <dbReference type="ARBA" id="ARBA00023242"/>
    </source>
</evidence>
<dbReference type="PANTHER" id="PTHR32194:SF6">
    <property type="entry name" value="PROTEASOME SUBUNIT BETA"/>
    <property type="match status" value="1"/>
</dbReference>
<dbReference type="AlphaFoldDB" id="A0A3N4KIU7"/>
<comment type="similarity">
    <text evidence="4">Belongs to the peptidase T1B family.</text>
</comment>
<sequence length="275" mass="30650">MNHLPEVWGRPRNDVYGAYDHSYLQGSHPMQHTQQPIVTGTSVIALKFNGGVVIAADNLASYGSLARFTDVERLKQVGTHTVVGAGGDISDMQHLYEKLLDSLIIKEEYQNDGHSLRASHIYRYLSRVLYHRRCKFDPLWNTILVAGWDDGKPFLASADLLGTTFSSPALATGFGAHLAVPLLRRVCPDENAVKSLTKEKAIETIEECMKVLFYRDARSLNKYSMAVITGEGVEQVPLSGEGKEKVHVEWKKDITLENQSWKFAEGIRGYGAQTV</sequence>
<dbReference type="InterPro" id="IPR016295">
    <property type="entry name" value="Proteasome_beta4"/>
</dbReference>
<dbReference type="CDD" id="cd03760">
    <property type="entry name" value="proteasome_beta_type_4"/>
    <property type="match status" value="1"/>
</dbReference>
<dbReference type="InterPro" id="IPR023333">
    <property type="entry name" value="Proteasome_suB-type"/>
</dbReference>
<gene>
    <name evidence="5" type="ORF">P167DRAFT_566604</name>
</gene>